<dbReference type="EMBL" id="QPFP01000002">
    <property type="protein sequence ID" value="TEB38872.1"/>
    <property type="molecule type" value="Genomic_DNA"/>
</dbReference>
<dbReference type="OrthoDB" id="2141316at2759"/>
<accession>A0A4Y7TZ81</accession>
<dbReference type="Gene3D" id="3.40.50.1110">
    <property type="entry name" value="SGNH hydrolase"/>
    <property type="match status" value="1"/>
</dbReference>
<comment type="caution">
    <text evidence="4">The sequence shown here is derived from an EMBL/GenBank/DDBJ whole genome shotgun (WGS) entry which is preliminary data.</text>
</comment>
<evidence type="ECO:0000256" key="1">
    <source>
        <dbReference type="ARBA" id="ARBA00008668"/>
    </source>
</evidence>
<keyword evidence="2" id="KW-0378">Hydrolase</keyword>
<feature type="chain" id="PRO_5021316230" evidence="3">
    <location>
        <begin position="20"/>
        <end position="233"/>
    </location>
</feature>
<evidence type="ECO:0000313" key="4">
    <source>
        <dbReference type="EMBL" id="TEB38872.1"/>
    </source>
</evidence>
<proteinExistence type="inferred from homology"/>
<dbReference type="PANTHER" id="PTHR43695">
    <property type="entry name" value="PUTATIVE (AFU_ORTHOLOGUE AFUA_2G17250)-RELATED"/>
    <property type="match status" value="1"/>
</dbReference>
<organism evidence="4 5">
    <name type="scientific">Coprinellus micaceus</name>
    <name type="common">Glistening ink-cap mushroom</name>
    <name type="synonym">Coprinus micaceus</name>
    <dbReference type="NCBI Taxonomy" id="71717"/>
    <lineage>
        <taxon>Eukaryota</taxon>
        <taxon>Fungi</taxon>
        <taxon>Dikarya</taxon>
        <taxon>Basidiomycota</taxon>
        <taxon>Agaricomycotina</taxon>
        <taxon>Agaricomycetes</taxon>
        <taxon>Agaricomycetidae</taxon>
        <taxon>Agaricales</taxon>
        <taxon>Agaricineae</taxon>
        <taxon>Psathyrellaceae</taxon>
        <taxon>Coprinellus</taxon>
    </lineage>
</organism>
<protein>
    <submittedName>
        <fullName evidence="4">Rhamnogalacturonan acetylesterase</fullName>
    </submittedName>
</protein>
<feature type="signal peptide" evidence="3">
    <location>
        <begin position="1"/>
        <end position="19"/>
    </location>
</feature>
<comment type="similarity">
    <text evidence="1">Belongs to the 'GDSL' lipolytic enzyme family.</text>
</comment>
<name>A0A4Y7TZ81_COPMI</name>
<dbReference type="STRING" id="71717.A0A4Y7TZ81"/>
<keyword evidence="3" id="KW-0732">Signal</keyword>
<dbReference type="InterPro" id="IPR001087">
    <property type="entry name" value="GDSL"/>
</dbReference>
<gene>
    <name evidence="4" type="ORF">FA13DRAFT_1704538</name>
</gene>
<keyword evidence="5" id="KW-1185">Reference proteome</keyword>
<dbReference type="AlphaFoldDB" id="A0A4Y7TZ81"/>
<dbReference type="Pfam" id="PF00657">
    <property type="entry name" value="Lipase_GDSL"/>
    <property type="match status" value="1"/>
</dbReference>
<evidence type="ECO:0000256" key="2">
    <source>
        <dbReference type="ARBA" id="ARBA00022801"/>
    </source>
</evidence>
<dbReference type="Proteomes" id="UP000298030">
    <property type="component" value="Unassembled WGS sequence"/>
</dbReference>
<reference evidence="4 5" key="1">
    <citation type="journal article" date="2019" name="Nat. Ecol. Evol.">
        <title>Megaphylogeny resolves global patterns of mushroom evolution.</title>
        <authorList>
            <person name="Varga T."/>
            <person name="Krizsan K."/>
            <person name="Foldi C."/>
            <person name="Dima B."/>
            <person name="Sanchez-Garcia M."/>
            <person name="Sanchez-Ramirez S."/>
            <person name="Szollosi G.J."/>
            <person name="Szarkandi J.G."/>
            <person name="Papp V."/>
            <person name="Albert L."/>
            <person name="Andreopoulos W."/>
            <person name="Angelini C."/>
            <person name="Antonin V."/>
            <person name="Barry K.W."/>
            <person name="Bougher N.L."/>
            <person name="Buchanan P."/>
            <person name="Buyck B."/>
            <person name="Bense V."/>
            <person name="Catcheside P."/>
            <person name="Chovatia M."/>
            <person name="Cooper J."/>
            <person name="Damon W."/>
            <person name="Desjardin D."/>
            <person name="Finy P."/>
            <person name="Geml J."/>
            <person name="Haridas S."/>
            <person name="Hughes K."/>
            <person name="Justo A."/>
            <person name="Karasinski D."/>
            <person name="Kautmanova I."/>
            <person name="Kiss B."/>
            <person name="Kocsube S."/>
            <person name="Kotiranta H."/>
            <person name="LaButti K.M."/>
            <person name="Lechner B.E."/>
            <person name="Liimatainen K."/>
            <person name="Lipzen A."/>
            <person name="Lukacs Z."/>
            <person name="Mihaltcheva S."/>
            <person name="Morgado L.N."/>
            <person name="Niskanen T."/>
            <person name="Noordeloos M.E."/>
            <person name="Ohm R.A."/>
            <person name="Ortiz-Santana B."/>
            <person name="Ovrebo C."/>
            <person name="Racz N."/>
            <person name="Riley R."/>
            <person name="Savchenko A."/>
            <person name="Shiryaev A."/>
            <person name="Soop K."/>
            <person name="Spirin V."/>
            <person name="Szebenyi C."/>
            <person name="Tomsovsky M."/>
            <person name="Tulloss R.E."/>
            <person name="Uehling J."/>
            <person name="Grigoriev I.V."/>
            <person name="Vagvolgyi C."/>
            <person name="Papp T."/>
            <person name="Martin F.M."/>
            <person name="Miettinen O."/>
            <person name="Hibbett D.S."/>
            <person name="Nagy L.G."/>
        </authorList>
    </citation>
    <scope>NUCLEOTIDE SEQUENCE [LARGE SCALE GENOMIC DNA]</scope>
    <source>
        <strain evidence="4 5">FP101781</strain>
    </source>
</reference>
<dbReference type="SUPFAM" id="SSF52266">
    <property type="entry name" value="SGNH hydrolase"/>
    <property type="match status" value="1"/>
</dbReference>
<dbReference type="InterPro" id="IPR036514">
    <property type="entry name" value="SGNH_hydro_sf"/>
</dbReference>
<evidence type="ECO:0000256" key="3">
    <source>
        <dbReference type="SAM" id="SignalP"/>
    </source>
</evidence>
<sequence>MLSHLLSVALLGLSVVSHAQTIYLAGDSTMARGNTVTDGRSARSFTEEGRFTEIANLGKAGDYVIIEFGHNDGSAGAVDNGRQCAVGDSYDTTALVKAANGTQILIHSWPYYIQNAIDLFKSKGMIPISSSQTPRNGWTNGAISAGPRFVGYAQLVAQRKGTNYIDHYAYVAQTYNRLGQATVNTHFPQDAVHTSATGARVVAQSFVRGLLCNASPLKNFVNSVGQSVPDKCL</sequence>
<dbReference type="GO" id="GO:0016788">
    <property type="term" value="F:hydrolase activity, acting on ester bonds"/>
    <property type="evidence" value="ECO:0007669"/>
    <property type="project" value="InterPro"/>
</dbReference>
<evidence type="ECO:0000313" key="5">
    <source>
        <dbReference type="Proteomes" id="UP000298030"/>
    </source>
</evidence>
<dbReference type="PANTHER" id="PTHR43695:SF1">
    <property type="entry name" value="RHAMNOGALACTURONAN ACETYLESTERASE"/>
    <property type="match status" value="1"/>
</dbReference>
<dbReference type="InterPro" id="IPR037459">
    <property type="entry name" value="RhgT-like"/>
</dbReference>